<reference evidence="14" key="1">
    <citation type="submission" date="2021-01" db="EMBL/GenBank/DDBJ databases">
        <title>Genomic Encyclopedia of Type Strains, Phase IV (KMG-IV): sequencing the most valuable type-strain genomes for metagenomic binning, comparative biology and taxonomic classification.</title>
        <authorList>
            <person name="Goeker M."/>
        </authorList>
    </citation>
    <scope>NUCLEOTIDE SEQUENCE</scope>
    <source>
        <strain evidence="14">DSM 25523</strain>
    </source>
</reference>
<evidence type="ECO:0000256" key="6">
    <source>
        <dbReference type="ARBA" id="ARBA00022989"/>
    </source>
</evidence>
<evidence type="ECO:0000256" key="9">
    <source>
        <dbReference type="PROSITE-ProRule" id="PRU00703"/>
    </source>
</evidence>
<dbReference type="FunFam" id="3.10.580.10:FF:000002">
    <property type="entry name" value="Magnesium/cobalt efflux protein CorC"/>
    <property type="match status" value="1"/>
</dbReference>
<proteinExistence type="inferred from homology"/>
<dbReference type="Gene3D" id="3.30.465.10">
    <property type="match status" value="1"/>
</dbReference>
<evidence type="ECO:0000256" key="11">
    <source>
        <dbReference type="SAM" id="Phobius"/>
    </source>
</evidence>
<evidence type="ECO:0000256" key="7">
    <source>
        <dbReference type="ARBA" id="ARBA00023122"/>
    </source>
</evidence>
<dbReference type="GO" id="GO:0050660">
    <property type="term" value="F:flavin adenine dinucleotide binding"/>
    <property type="evidence" value="ECO:0007669"/>
    <property type="project" value="InterPro"/>
</dbReference>
<feature type="domain" description="CBS" evidence="12">
    <location>
        <begin position="293"/>
        <end position="350"/>
    </location>
</feature>
<evidence type="ECO:0000256" key="3">
    <source>
        <dbReference type="ARBA" id="ARBA00022475"/>
    </source>
</evidence>
<evidence type="ECO:0000259" key="13">
    <source>
        <dbReference type="PROSITE" id="PS51846"/>
    </source>
</evidence>
<name>A0A938Y206_9BACL</name>
<dbReference type="SMART" id="SM00116">
    <property type="entry name" value="CBS"/>
    <property type="match status" value="2"/>
</dbReference>
<evidence type="ECO:0000313" key="15">
    <source>
        <dbReference type="Proteomes" id="UP000717624"/>
    </source>
</evidence>
<evidence type="ECO:0000259" key="12">
    <source>
        <dbReference type="PROSITE" id="PS51371"/>
    </source>
</evidence>
<evidence type="ECO:0000256" key="1">
    <source>
        <dbReference type="ARBA" id="ARBA00004651"/>
    </source>
</evidence>
<dbReference type="InterPro" id="IPR005170">
    <property type="entry name" value="Transptr-assoc_dom"/>
</dbReference>
<keyword evidence="5" id="KW-0677">Repeat</keyword>
<accession>A0A938Y206</accession>
<evidence type="ECO:0000256" key="5">
    <source>
        <dbReference type="ARBA" id="ARBA00022737"/>
    </source>
</evidence>
<dbReference type="RefSeq" id="WP_204518677.1">
    <property type="nucleotide sequence ID" value="NZ_BAABIN010000005.1"/>
</dbReference>
<comment type="similarity">
    <text evidence="2">Belongs to the UPF0053 family.</text>
</comment>
<dbReference type="Proteomes" id="UP000717624">
    <property type="component" value="Unassembled WGS sequence"/>
</dbReference>
<dbReference type="SUPFAM" id="SSF54631">
    <property type="entry name" value="CBS-domain pair"/>
    <property type="match status" value="1"/>
</dbReference>
<feature type="transmembrane region" description="Helical" evidence="11">
    <location>
        <begin position="143"/>
        <end position="165"/>
    </location>
</feature>
<dbReference type="AlphaFoldDB" id="A0A938Y206"/>
<dbReference type="PANTHER" id="PTHR43099:SF2">
    <property type="entry name" value="UPF0053 PROTEIN YRKA"/>
    <property type="match status" value="1"/>
</dbReference>
<dbReference type="PROSITE" id="PS51371">
    <property type="entry name" value="CBS"/>
    <property type="match status" value="2"/>
</dbReference>
<dbReference type="Gene3D" id="3.10.580.10">
    <property type="entry name" value="CBS-domain"/>
    <property type="match status" value="1"/>
</dbReference>
<gene>
    <name evidence="14" type="ORF">JOD01_002551</name>
</gene>
<dbReference type="InterPro" id="IPR000644">
    <property type="entry name" value="CBS_dom"/>
</dbReference>
<dbReference type="PANTHER" id="PTHR43099">
    <property type="entry name" value="UPF0053 PROTEIN YRKA"/>
    <property type="match status" value="1"/>
</dbReference>
<protein>
    <submittedName>
        <fullName evidence="14">CBS domain containing-hemolysin-like protein</fullName>
    </submittedName>
</protein>
<feature type="transmembrane region" description="Helical" evidence="11">
    <location>
        <begin position="12"/>
        <end position="36"/>
    </location>
</feature>
<dbReference type="Pfam" id="PF00571">
    <property type="entry name" value="CBS"/>
    <property type="match status" value="2"/>
</dbReference>
<dbReference type="InterPro" id="IPR016169">
    <property type="entry name" value="FAD-bd_PCMH_sub2"/>
</dbReference>
<dbReference type="InterPro" id="IPR051676">
    <property type="entry name" value="UPF0053_domain"/>
</dbReference>
<evidence type="ECO:0000256" key="2">
    <source>
        <dbReference type="ARBA" id="ARBA00006337"/>
    </source>
</evidence>
<keyword evidence="7 9" id="KW-0129">CBS domain</keyword>
<keyword evidence="6 10" id="KW-1133">Transmembrane helix</keyword>
<dbReference type="Pfam" id="PF03471">
    <property type="entry name" value="CorC_HlyC"/>
    <property type="match status" value="1"/>
</dbReference>
<comment type="subcellular location">
    <subcellularLocation>
        <location evidence="1">Cell membrane</location>
        <topology evidence="1">Multi-pass membrane protein</topology>
    </subcellularLocation>
</comment>
<sequence>MDIPIGPIGEILLNLLLVFFLVLLNGFFVAAEFALVKVRQSRLTQLASEGNKRAKYAQAVTHKLDAYLSACQLGITLASLGLGWVGEPAIAHFVEPVLISMHLPTYLVHPISIAIAFCIMTFLHITFGELAPKSMAIQKSEAISLWTAAPLMFFHKIAYPAIYILNGTANFFIKRLGIEPATEEDSAHTEEEIRILVNESHKSGFIDQTELVLVDNVFEFSDRLAREIMIPRIDMVCLYDDSTYEENLEIMRNSRHSRFPVAHEDKDNLIGFVHTTDFYLAALSDRSTDLKDFLRPLLTVPESMEVSQVLRLMQKRRSQMAIVIDEYGGTAGLITMEDILEEIVGDIQDEFDENERPEVENVNNALSVSGKTLLTEINDYIPIEIHSDDVDTIAGWIYSQLNEDIAVGKSVKYENYLFTITELDNHRITRVGITQIEDDANPPDESDVLVQAQ</sequence>
<dbReference type="EMBL" id="JAFBEB010000008">
    <property type="protein sequence ID" value="MBM7590939.1"/>
    <property type="molecule type" value="Genomic_DNA"/>
</dbReference>
<dbReference type="SUPFAM" id="SSF56176">
    <property type="entry name" value="FAD-binding/transporter-associated domain-like"/>
    <property type="match status" value="1"/>
</dbReference>
<comment type="caution">
    <text evidence="14">The sequence shown here is derived from an EMBL/GenBank/DDBJ whole genome shotgun (WGS) entry which is preliminary data.</text>
</comment>
<dbReference type="InterPro" id="IPR036318">
    <property type="entry name" value="FAD-bd_PCMH-like_sf"/>
</dbReference>
<dbReference type="Pfam" id="PF01595">
    <property type="entry name" value="CNNM"/>
    <property type="match status" value="1"/>
</dbReference>
<dbReference type="SMART" id="SM01091">
    <property type="entry name" value="CorC_HlyC"/>
    <property type="match status" value="1"/>
</dbReference>
<evidence type="ECO:0000256" key="10">
    <source>
        <dbReference type="PROSITE-ProRule" id="PRU01193"/>
    </source>
</evidence>
<keyword evidence="8 10" id="KW-0472">Membrane</keyword>
<dbReference type="CDD" id="cd04590">
    <property type="entry name" value="CBS_pair_CorC_HlyC_assoc"/>
    <property type="match status" value="1"/>
</dbReference>
<evidence type="ECO:0000256" key="8">
    <source>
        <dbReference type="ARBA" id="ARBA00023136"/>
    </source>
</evidence>
<feature type="domain" description="CBS" evidence="12">
    <location>
        <begin position="229"/>
        <end position="290"/>
    </location>
</feature>
<feature type="domain" description="CNNM transmembrane" evidence="13">
    <location>
        <begin position="7"/>
        <end position="210"/>
    </location>
</feature>
<organism evidence="14 15">
    <name type="scientific">Brevibacillus fulvus</name>
    <dbReference type="NCBI Taxonomy" id="1125967"/>
    <lineage>
        <taxon>Bacteria</taxon>
        <taxon>Bacillati</taxon>
        <taxon>Bacillota</taxon>
        <taxon>Bacilli</taxon>
        <taxon>Bacillales</taxon>
        <taxon>Paenibacillaceae</taxon>
        <taxon>Brevibacillus</taxon>
    </lineage>
</organism>
<keyword evidence="4 10" id="KW-0812">Transmembrane</keyword>
<dbReference type="InterPro" id="IPR002550">
    <property type="entry name" value="CNNM"/>
</dbReference>
<keyword evidence="3" id="KW-1003">Cell membrane</keyword>
<feature type="transmembrane region" description="Helical" evidence="11">
    <location>
        <begin position="106"/>
        <end position="131"/>
    </location>
</feature>
<keyword evidence="15" id="KW-1185">Reference proteome</keyword>
<evidence type="ECO:0000256" key="4">
    <source>
        <dbReference type="ARBA" id="ARBA00022692"/>
    </source>
</evidence>
<evidence type="ECO:0000313" key="14">
    <source>
        <dbReference type="EMBL" id="MBM7590939.1"/>
    </source>
</evidence>
<dbReference type="PROSITE" id="PS51846">
    <property type="entry name" value="CNNM"/>
    <property type="match status" value="1"/>
</dbReference>
<dbReference type="InterPro" id="IPR044751">
    <property type="entry name" value="Ion_transp-like_CBS"/>
</dbReference>
<dbReference type="GO" id="GO:0005886">
    <property type="term" value="C:plasma membrane"/>
    <property type="evidence" value="ECO:0007669"/>
    <property type="project" value="UniProtKB-SubCell"/>
</dbReference>
<dbReference type="InterPro" id="IPR046342">
    <property type="entry name" value="CBS_dom_sf"/>
</dbReference>